<evidence type="ECO:0000313" key="3">
    <source>
        <dbReference type="Proteomes" id="UP000005317"/>
    </source>
</evidence>
<feature type="chain" id="PRO_5025047705" description="Histidine kinase" evidence="1">
    <location>
        <begin position="28"/>
        <end position="215"/>
    </location>
</feature>
<sequence precursor="true">MHKTNKILASSLATALFMALAAPAVHAEAKVSASAAVSNMYLWRGYNLGDGDAAVSADLKVSGDSGAYAGIWGSSGDAANGTEYDLYAGYGKQVGDLTLDASLWTYAYPESGTSPGELADLVLSVGYGPVTGTLYEAIEGDDDNEYRYYTLGYKKDKFSALYGQHDYETGDNPGHIQLGYQYNDNLSFAVSKFVKDTDAVEDDALFQATYSLDIK</sequence>
<protein>
    <recommendedName>
        <fullName evidence="4">Histidine kinase</fullName>
    </recommendedName>
</protein>
<accession>A0A656HE31</accession>
<dbReference type="Pfam" id="PF09694">
    <property type="entry name" value="Gcw_chp"/>
    <property type="match status" value="1"/>
</dbReference>
<dbReference type="EMBL" id="JH651384">
    <property type="protein sequence ID" value="EIJ35158.1"/>
    <property type="molecule type" value="Genomic_DNA"/>
</dbReference>
<gene>
    <name evidence="2" type="ORF">Thini_2618</name>
</gene>
<evidence type="ECO:0000313" key="2">
    <source>
        <dbReference type="EMBL" id="EIJ35158.1"/>
    </source>
</evidence>
<keyword evidence="1" id="KW-0732">Signal</keyword>
<proteinExistence type="predicted"/>
<dbReference type="NCBIfam" id="TIGR02001">
    <property type="entry name" value="gcw_chp"/>
    <property type="match status" value="1"/>
</dbReference>
<evidence type="ECO:0008006" key="4">
    <source>
        <dbReference type="Google" id="ProtNLM"/>
    </source>
</evidence>
<organism evidence="2 3">
    <name type="scientific">Thiothrix nivea (strain ATCC 35100 / DSM 5205 / JP2)</name>
    <dbReference type="NCBI Taxonomy" id="870187"/>
    <lineage>
        <taxon>Bacteria</taxon>
        <taxon>Pseudomonadati</taxon>
        <taxon>Pseudomonadota</taxon>
        <taxon>Gammaproteobacteria</taxon>
        <taxon>Thiotrichales</taxon>
        <taxon>Thiotrichaceae</taxon>
        <taxon>Thiothrix</taxon>
    </lineage>
</organism>
<dbReference type="AlphaFoldDB" id="A0A656HE31"/>
<name>A0A656HE31_THINJ</name>
<feature type="signal peptide" evidence="1">
    <location>
        <begin position="1"/>
        <end position="27"/>
    </location>
</feature>
<evidence type="ECO:0000256" key="1">
    <source>
        <dbReference type="SAM" id="SignalP"/>
    </source>
</evidence>
<dbReference type="Proteomes" id="UP000005317">
    <property type="component" value="Unassembled WGS sequence"/>
</dbReference>
<dbReference type="InterPro" id="IPR010239">
    <property type="entry name" value="CHP02001"/>
</dbReference>
<dbReference type="RefSeq" id="WP_002709070.1">
    <property type="nucleotide sequence ID" value="NZ_JH651384.1"/>
</dbReference>
<reference evidence="3" key="1">
    <citation type="journal article" date="2011" name="Stand. Genomic Sci.">
        <title>Genome sequence of the filamentous, gliding Thiothrix nivea neotype strain (JP2(T)).</title>
        <authorList>
            <person name="Lapidus A."/>
            <person name="Nolan M."/>
            <person name="Lucas S."/>
            <person name="Glavina Del Rio T."/>
            <person name="Tice H."/>
            <person name="Cheng J.F."/>
            <person name="Tapia R."/>
            <person name="Han C."/>
            <person name="Goodwin L."/>
            <person name="Pitluck S."/>
            <person name="Liolios K."/>
            <person name="Pagani I."/>
            <person name="Ivanova N."/>
            <person name="Huntemann M."/>
            <person name="Mavromatis K."/>
            <person name="Mikhailova N."/>
            <person name="Pati A."/>
            <person name="Chen A."/>
            <person name="Palaniappan K."/>
            <person name="Land M."/>
            <person name="Brambilla E.M."/>
            <person name="Rohde M."/>
            <person name="Abt B."/>
            <person name="Verbarg S."/>
            <person name="Goker M."/>
            <person name="Bristow J."/>
            <person name="Eisen J.A."/>
            <person name="Markowitz V."/>
            <person name="Hugenholtz P."/>
            <person name="Kyrpides N.C."/>
            <person name="Klenk H.P."/>
            <person name="Woyke T."/>
        </authorList>
    </citation>
    <scope>NUCLEOTIDE SEQUENCE [LARGE SCALE GENOMIC DNA]</scope>
    <source>
        <strain evidence="3">ATCC 35100 / DSM 5205 / JP2</strain>
    </source>
</reference>
<keyword evidence="3" id="KW-1185">Reference proteome</keyword>
<dbReference type="OrthoDB" id="9793561at2"/>